<dbReference type="InterPro" id="IPR033454">
    <property type="entry name" value="RecG_wedge"/>
</dbReference>
<dbReference type="Pfam" id="PF19833">
    <property type="entry name" value="RecG_dom3_C"/>
    <property type="match status" value="1"/>
</dbReference>
<organism evidence="18 19">
    <name type="scientific">Varunaivibrio sulfuroxidans</name>
    <dbReference type="NCBI Taxonomy" id="1773489"/>
    <lineage>
        <taxon>Bacteria</taxon>
        <taxon>Pseudomonadati</taxon>
        <taxon>Pseudomonadota</taxon>
        <taxon>Alphaproteobacteria</taxon>
        <taxon>Rhodospirillales</taxon>
        <taxon>Magnetovibrionaceae</taxon>
        <taxon>Varunaivibrio</taxon>
    </lineage>
</organism>
<dbReference type="PROSITE" id="PS51192">
    <property type="entry name" value="HELICASE_ATP_BIND_1"/>
    <property type="match status" value="1"/>
</dbReference>
<dbReference type="GO" id="GO:0006281">
    <property type="term" value="P:DNA repair"/>
    <property type="evidence" value="ECO:0007669"/>
    <property type="project" value="UniProtKB-UniRule"/>
</dbReference>
<evidence type="ECO:0000256" key="7">
    <source>
        <dbReference type="ARBA" id="ARBA00022840"/>
    </source>
</evidence>
<dbReference type="GO" id="GO:0016887">
    <property type="term" value="F:ATP hydrolysis activity"/>
    <property type="evidence" value="ECO:0007669"/>
    <property type="project" value="RHEA"/>
</dbReference>
<keyword evidence="10 15" id="KW-0234">DNA repair</keyword>
<comment type="caution">
    <text evidence="18">The sequence shown here is derived from an EMBL/GenBank/DDBJ whole genome shotgun (WGS) entry which is preliminary data.</text>
</comment>
<sequence length="693" mass="76100">MRPEILYPLFKPVGSLKGVGPRMEKALARIGIDHVADVLWRLPGAVIDRRNSPSVKNAVPGDVATFTVTVDRHVPPTAPRQPYRVHCHDETGTMVLVFFHAREDYLTKTLPMGKRRVVSGTVEHYDGQVQMTHPDHIVSEAQKESILKFEPLYALTAGVSQKMMRKAVMGAFENTPDLAEWIDDAYLKKQNWCSWRTALERAHHPQTSQDVTLDAAHRSRLAYDEILANQLALALVRAAMKKTKGRPNTGNGVLRAKVMVALPFSLTGAQEKALSDITRDMESTQRMLRLLQGDVGSGKTVVALLAMLVGIEAGGQAALMAPTDVLARQHMKTIAPLAEAAGVECALLTGREKGKNRDALLARLKNGEISLIVGTHALFQGDVDFHDLRIAVIDEQHRFGVHQRLGLTEKGDAVDVLVMTATPIPRTLMLTAYGDMDVSQLRDKPAGRKPIDTRVMPAARIADVVEGLKRQIAQGHQAYWVCPLVEESETLDLSAAQDRFDHLQSVFGARVGLVHGRMKGADKDAVMQAFAEGRIDILVATTVIEVGVDVARANVMIIEHAERFGLAQLHQLRGRVGRGAAQASCLLLYGTPLGDTARTRLKVLRQSDDGFHIAEEDLKLRGAGELMGTRQSGLPEFFIADLTAHADLLDVARKDAQLVLDKDPQLQGPRGQALRVLLYLFERDSAVHYLRSG</sequence>
<dbReference type="InterPro" id="IPR004609">
    <property type="entry name" value="ATP-dep_DNA_helicase_RecG"/>
</dbReference>
<protein>
    <recommendedName>
        <fullName evidence="2 15">ATP-dependent DNA helicase RecG</fullName>
        <ecNumber evidence="13 15">5.6.2.4</ecNumber>
    </recommendedName>
</protein>
<evidence type="ECO:0000256" key="14">
    <source>
        <dbReference type="ARBA" id="ARBA00048988"/>
    </source>
</evidence>
<dbReference type="NCBIfam" id="NF008165">
    <property type="entry name" value="PRK10917.1-3"/>
    <property type="match status" value="1"/>
</dbReference>
<dbReference type="RefSeq" id="WP_132938323.1">
    <property type="nucleotide sequence ID" value="NZ_CP119676.1"/>
</dbReference>
<dbReference type="OrthoDB" id="9804325at2"/>
<dbReference type="EMBL" id="SLZW01000002">
    <property type="protein sequence ID" value="TCS64386.1"/>
    <property type="molecule type" value="Genomic_DNA"/>
</dbReference>
<dbReference type="InterPro" id="IPR014001">
    <property type="entry name" value="Helicase_ATP-bd"/>
</dbReference>
<evidence type="ECO:0000313" key="18">
    <source>
        <dbReference type="EMBL" id="TCS64386.1"/>
    </source>
</evidence>
<keyword evidence="8" id="KW-0238">DNA-binding</keyword>
<reference evidence="18 19" key="1">
    <citation type="submission" date="2019-03" db="EMBL/GenBank/DDBJ databases">
        <title>Genomic Encyclopedia of Type Strains, Phase IV (KMG-IV): sequencing the most valuable type-strain genomes for metagenomic binning, comparative biology and taxonomic classification.</title>
        <authorList>
            <person name="Goeker M."/>
        </authorList>
    </citation>
    <scope>NUCLEOTIDE SEQUENCE [LARGE SCALE GENOMIC DNA]</scope>
    <source>
        <strain evidence="18 19">DSM 101688</strain>
    </source>
</reference>
<evidence type="ECO:0000256" key="3">
    <source>
        <dbReference type="ARBA" id="ARBA00022741"/>
    </source>
</evidence>
<evidence type="ECO:0000256" key="10">
    <source>
        <dbReference type="ARBA" id="ARBA00023204"/>
    </source>
</evidence>
<evidence type="ECO:0000256" key="9">
    <source>
        <dbReference type="ARBA" id="ARBA00023172"/>
    </source>
</evidence>
<keyword evidence="6 15" id="KW-0347">Helicase</keyword>
<dbReference type="InterPro" id="IPR027417">
    <property type="entry name" value="P-loop_NTPase"/>
</dbReference>
<dbReference type="GO" id="GO:0003677">
    <property type="term" value="F:DNA binding"/>
    <property type="evidence" value="ECO:0007669"/>
    <property type="project" value="UniProtKB-KW"/>
</dbReference>
<dbReference type="SUPFAM" id="SSF50249">
    <property type="entry name" value="Nucleic acid-binding proteins"/>
    <property type="match status" value="1"/>
</dbReference>
<dbReference type="SMART" id="SM00487">
    <property type="entry name" value="DEXDc"/>
    <property type="match status" value="1"/>
</dbReference>
<dbReference type="Pfam" id="PF00271">
    <property type="entry name" value="Helicase_C"/>
    <property type="match status" value="1"/>
</dbReference>
<keyword evidence="11" id="KW-0413">Isomerase</keyword>
<evidence type="ECO:0000256" key="2">
    <source>
        <dbReference type="ARBA" id="ARBA00017846"/>
    </source>
</evidence>
<dbReference type="CDD" id="cd17992">
    <property type="entry name" value="DEXHc_RecG"/>
    <property type="match status" value="1"/>
</dbReference>
<accession>A0A4R3JGP2</accession>
<dbReference type="InterPro" id="IPR047112">
    <property type="entry name" value="RecG/Mfd"/>
</dbReference>
<feature type="domain" description="Helicase C-terminal" evidence="17">
    <location>
        <begin position="460"/>
        <end position="619"/>
    </location>
</feature>
<dbReference type="SMART" id="SM00490">
    <property type="entry name" value="HELICc"/>
    <property type="match status" value="1"/>
</dbReference>
<keyword evidence="19" id="KW-1185">Reference proteome</keyword>
<dbReference type="InterPro" id="IPR012340">
    <property type="entry name" value="NA-bd_OB-fold"/>
</dbReference>
<name>A0A4R3JGP2_9PROT</name>
<comment type="catalytic activity">
    <reaction evidence="14 15">
        <text>ATP + H2O = ADP + phosphate + H(+)</text>
        <dbReference type="Rhea" id="RHEA:13065"/>
        <dbReference type="ChEBI" id="CHEBI:15377"/>
        <dbReference type="ChEBI" id="CHEBI:15378"/>
        <dbReference type="ChEBI" id="CHEBI:30616"/>
        <dbReference type="ChEBI" id="CHEBI:43474"/>
        <dbReference type="ChEBI" id="CHEBI:456216"/>
        <dbReference type="EC" id="5.6.2.4"/>
    </reaction>
</comment>
<dbReference type="PANTHER" id="PTHR47964:SF1">
    <property type="entry name" value="ATP-DEPENDENT DNA HELICASE HOMOLOG RECG, CHLOROPLASTIC"/>
    <property type="match status" value="1"/>
</dbReference>
<evidence type="ECO:0000256" key="1">
    <source>
        <dbReference type="ARBA" id="ARBA00007504"/>
    </source>
</evidence>
<keyword evidence="7 15" id="KW-0067">ATP-binding</keyword>
<dbReference type="InterPro" id="IPR011545">
    <property type="entry name" value="DEAD/DEAH_box_helicase_dom"/>
</dbReference>
<comment type="catalytic activity">
    <reaction evidence="12 15">
        <text>Couples ATP hydrolysis with the unwinding of duplex DNA by translocating in the 3'-5' direction.</text>
        <dbReference type="EC" id="5.6.2.4"/>
    </reaction>
</comment>
<dbReference type="InterPro" id="IPR045562">
    <property type="entry name" value="RecG_dom3_C"/>
</dbReference>
<comment type="similarity">
    <text evidence="1 15">Belongs to the helicase family. RecG subfamily.</text>
</comment>
<keyword evidence="4 15" id="KW-0227">DNA damage</keyword>
<evidence type="ECO:0000256" key="5">
    <source>
        <dbReference type="ARBA" id="ARBA00022801"/>
    </source>
</evidence>
<dbReference type="NCBIfam" id="NF008164">
    <property type="entry name" value="PRK10917.1-2"/>
    <property type="match status" value="1"/>
</dbReference>
<dbReference type="SUPFAM" id="SSF52540">
    <property type="entry name" value="P-loop containing nucleoside triphosphate hydrolases"/>
    <property type="match status" value="2"/>
</dbReference>
<dbReference type="InterPro" id="IPR001650">
    <property type="entry name" value="Helicase_C-like"/>
</dbReference>
<evidence type="ECO:0000256" key="8">
    <source>
        <dbReference type="ARBA" id="ARBA00023125"/>
    </source>
</evidence>
<dbReference type="PANTHER" id="PTHR47964">
    <property type="entry name" value="ATP-DEPENDENT DNA HELICASE HOMOLOG RECG, CHLOROPLASTIC"/>
    <property type="match status" value="1"/>
</dbReference>
<dbReference type="NCBIfam" id="NF008168">
    <property type="entry name" value="PRK10917.2-2"/>
    <property type="match status" value="1"/>
</dbReference>
<comment type="function">
    <text evidence="15">Plays a critical role in recombination and DNA repair. Helps process Holliday junction intermediates to mature products by catalyzing branch migration. Has replication fork regression activity, unwinds stalled or blocked replication forks to make a HJ that can be resolved. Has a DNA unwinding activity characteristic of a DNA helicase with 3'-5' polarity.</text>
</comment>
<evidence type="ECO:0000256" key="11">
    <source>
        <dbReference type="ARBA" id="ARBA00023235"/>
    </source>
</evidence>
<evidence type="ECO:0000256" key="15">
    <source>
        <dbReference type="RuleBase" id="RU363016"/>
    </source>
</evidence>
<evidence type="ECO:0000313" key="19">
    <source>
        <dbReference type="Proteomes" id="UP000295304"/>
    </source>
</evidence>
<dbReference type="CDD" id="cd04488">
    <property type="entry name" value="RecG_wedge_OBF"/>
    <property type="match status" value="1"/>
</dbReference>
<dbReference type="GO" id="GO:0006310">
    <property type="term" value="P:DNA recombination"/>
    <property type="evidence" value="ECO:0007669"/>
    <property type="project" value="UniProtKB-UniRule"/>
</dbReference>
<evidence type="ECO:0000256" key="12">
    <source>
        <dbReference type="ARBA" id="ARBA00034617"/>
    </source>
</evidence>
<dbReference type="Pfam" id="PF00270">
    <property type="entry name" value="DEAD"/>
    <property type="match status" value="1"/>
</dbReference>
<dbReference type="EC" id="5.6.2.4" evidence="13 15"/>
<keyword evidence="5 15" id="KW-0378">Hydrolase</keyword>
<dbReference type="NCBIfam" id="TIGR00643">
    <property type="entry name" value="recG"/>
    <property type="match status" value="1"/>
</dbReference>
<dbReference type="Proteomes" id="UP000295304">
    <property type="component" value="Unassembled WGS sequence"/>
</dbReference>
<evidence type="ECO:0000256" key="13">
    <source>
        <dbReference type="ARBA" id="ARBA00034808"/>
    </source>
</evidence>
<keyword evidence="3 15" id="KW-0547">Nucleotide-binding</keyword>
<proteinExistence type="inferred from homology"/>
<evidence type="ECO:0000259" key="17">
    <source>
        <dbReference type="PROSITE" id="PS51194"/>
    </source>
</evidence>
<dbReference type="Gene3D" id="2.40.50.140">
    <property type="entry name" value="Nucleic acid-binding proteins"/>
    <property type="match status" value="1"/>
</dbReference>
<dbReference type="Gene3D" id="3.40.50.300">
    <property type="entry name" value="P-loop containing nucleotide triphosphate hydrolases"/>
    <property type="match status" value="2"/>
</dbReference>
<evidence type="ECO:0000256" key="6">
    <source>
        <dbReference type="ARBA" id="ARBA00022806"/>
    </source>
</evidence>
<evidence type="ECO:0000259" key="16">
    <source>
        <dbReference type="PROSITE" id="PS51192"/>
    </source>
</evidence>
<evidence type="ECO:0000256" key="4">
    <source>
        <dbReference type="ARBA" id="ARBA00022763"/>
    </source>
</evidence>
<dbReference type="Pfam" id="PF17191">
    <property type="entry name" value="RecG_wedge"/>
    <property type="match status" value="1"/>
</dbReference>
<feature type="domain" description="Helicase ATP-binding" evidence="16">
    <location>
        <begin position="280"/>
        <end position="441"/>
    </location>
</feature>
<dbReference type="GO" id="GO:0043138">
    <property type="term" value="F:3'-5' DNA helicase activity"/>
    <property type="evidence" value="ECO:0007669"/>
    <property type="project" value="UniProtKB-EC"/>
</dbReference>
<dbReference type="GO" id="GO:0005524">
    <property type="term" value="F:ATP binding"/>
    <property type="evidence" value="ECO:0007669"/>
    <property type="project" value="UniProtKB-KW"/>
</dbReference>
<keyword evidence="9 15" id="KW-0233">DNA recombination</keyword>
<dbReference type="AlphaFoldDB" id="A0A4R3JGP2"/>
<dbReference type="PROSITE" id="PS51194">
    <property type="entry name" value="HELICASE_CTER"/>
    <property type="match status" value="1"/>
</dbReference>
<gene>
    <name evidence="18" type="ORF">EDD55_102432</name>
</gene>